<evidence type="ECO:0000259" key="2">
    <source>
        <dbReference type="SMART" id="SM00496"/>
    </source>
</evidence>
<feature type="domain" description="Nuclease associated modular" evidence="2">
    <location>
        <begin position="148"/>
        <end position="164"/>
    </location>
</feature>
<feature type="domain" description="Nuclease associated modular" evidence="2">
    <location>
        <begin position="124"/>
        <end position="140"/>
    </location>
</feature>
<feature type="domain" description="Nuclease associated modular" evidence="2">
    <location>
        <begin position="92"/>
        <end position="108"/>
    </location>
</feature>
<sequence length="198" mass="22769">MYINIKDMTPFYVGKGSKDRWKPQYHQHNAQPVLVNKIRKMGMKNIFVCFPFTGLDHKDALVFERMLINIYGRKDLNIGPLLNLTDGGDGLEGYTHSEETKAKMRATQKRLIKEGKVTPPCYWKGKCRPDADKKKISETLKGSPSPMKGKKHSETTKRKMSVAAKARKPMTEKHRKHLSDAVRQSWAKRKEKKNEQGV</sequence>
<feature type="region of interest" description="Disordered" evidence="1">
    <location>
        <begin position="133"/>
        <end position="198"/>
    </location>
</feature>
<evidence type="ECO:0000256" key="1">
    <source>
        <dbReference type="SAM" id="MobiDB-lite"/>
    </source>
</evidence>
<proteinExistence type="predicted"/>
<feature type="domain" description="Nuclease associated modular" evidence="2">
    <location>
        <begin position="166"/>
        <end position="182"/>
    </location>
</feature>
<reference evidence="3" key="1">
    <citation type="journal article" date="2015" name="Nature">
        <title>Complex archaea that bridge the gap between prokaryotes and eukaryotes.</title>
        <authorList>
            <person name="Spang A."/>
            <person name="Saw J.H."/>
            <person name="Jorgensen S.L."/>
            <person name="Zaremba-Niedzwiedzka K."/>
            <person name="Martijn J."/>
            <person name="Lind A.E."/>
            <person name="van Eijk R."/>
            <person name="Schleper C."/>
            <person name="Guy L."/>
            <person name="Ettema T.J."/>
        </authorList>
    </citation>
    <scope>NUCLEOTIDE SEQUENCE</scope>
</reference>
<comment type="caution">
    <text evidence="3">The sequence shown here is derived from an EMBL/GenBank/DDBJ whole genome shotgun (WGS) entry which is preliminary data.</text>
</comment>
<dbReference type="SUPFAM" id="SSF64496">
    <property type="entry name" value="DNA-binding domain of intron-encoded endonucleases"/>
    <property type="match status" value="1"/>
</dbReference>
<dbReference type="AlphaFoldDB" id="A0A0F9LVH2"/>
<dbReference type="Pfam" id="PF07460">
    <property type="entry name" value="NUMOD3"/>
    <property type="match status" value="2"/>
</dbReference>
<dbReference type="InterPro" id="IPR003611">
    <property type="entry name" value="NUMOD3"/>
</dbReference>
<dbReference type="EMBL" id="LAZR01005531">
    <property type="protein sequence ID" value="KKM99139.1"/>
    <property type="molecule type" value="Genomic_DNA"/>
</dbReference>
<accession>A0A0F9LVH2</accession>
<feature type="compositionally biased region" description="Basic residues" evidence="1">
    <location>
        <begin position="165"/>
        <end position="177"/>
    </location>
</feature>
<name>A0A0F9LVH2_9ZZZZ</name>
<gene>
    <name evidence="3" type="ORF">LCGC14_1150850</name>
</gene>
<protein>
    <recommendedName>
        <fullName evidence="2">Nuclease associated modular domain-containing protein</fullName>
    </recommendedName>
</protein>
<dbReference type="GO" id="GO:0003677">
    <property type="term" value="F:DNA binding"/>
    <property type="evidence" value="ECO:0007669"/>
    <property type="project" value="InterPro"/>
</dbReference>
<evidence type="ECO:0000313" key="3">
    <source>
        <dbReference type="EMBL" id="KKM99139.1"/>
    </source>
</evidence>
<organism evidence="3">
    <name type="scientific">marine sediment metagenome</name>
    <dbReference type="NCBI Taxonomy" id="412755"/>
    <lineage>
        <taxon>unclassified sequences</taxon>
        <taxon>metagenomes</taxon>
        <taxon>ecological metagenomes</taxon>
    </lineage>
</organism>
<dbReference type="SMART" id="SM00496">
    <property type="entry name" value="IENR2"/>
    <property type="match status" value="4"/>
</dbReference>